<dbReference type="HAMAP" id="MF_01871">
    <property type="entry name" value="DabA"/>
    <property type="match status" value="1"/>
</dbReference>
<keyword evidence="2 6" id="KW-1003">Cell membrane</keyword>
<keyword evidence="7" id="KW-0830">Ubiquinone</keyword>
<reference evidence="7 8" key="1">
    <citation type="submission" date="2013-02" db="EMBL/GenBank/DDBJ databases">
        <title>A novel strain isolated from Lonar lake, Maharashtra, India.</title>
        <authorList>
            <person name="Singh A."/>
        </authorList>
    </citation>
    <scope>NUCLEOTIDE SEQUENCE [LARGE SCALE GENOMIC DNA]</scope>
    <source>
        <strain evidence="7 8">AK24</strain>
    </source>
</reference>
<comment type="subcellular location">
    <subcellularLocation>
        <location evidence="6">Cell membrane</location>
        <topology evidence="6">Peripheral membrane protein</topology>
    </subcellularLocation>
</comment>
<organism evidence="7 8">
    <name type="scientific">Lunatimonas lonarensis</name>
    <dbReference type="NCBI Taxonomy" id="1232681"/>
    <lineage>
        <taxon>Bacteria</taxon>
        <taxon>Pseudomonadati</taxon>
        <taxon>Bacteroidota</taxon>
        <taxon>Cytophagia</taxon>
        <taxon>Cytophagales</taxon>
        <taxon>Cyclobacteriaceae</taxon>
    </lineage>
</organism>
<feature type="binding site" evidence="6">
    <location>
        <position position="510"/>
    </location>
    <ligand>
        <name>Zn(2+)</name>
        <dbReference type="ChEBI" id="CHEBI:29105"/>
    </ligand>
</feature>
<evidence type="ECO:0000313" key="8">
    <source>
        <dbReference type="Proteomes" id="UP000013909"/>
    </source>
</evidence>
<dbReference type="PANTHER" id="PTHR38344:SF1">
    <property type="entry name" value="INORGANIC CARBON TRANSPORTER SUBUNIT DABA-RELATED"/>
    <property type="match status" value="1"/>
</dbReference>
<keyword evidence="7" id="KW-0812">Transmembrane</keyword>
<evidence type="ECO:0000256" key="3">
    <source>
        <dbReference type="ARBA" id="ARBA00022723"/>
    </source>
</evidence>
<dbReference type="Proteomes" id="UP000013909">
    <property type="component" value="Unassembled WGS sequence"/>
</dbReference>
<dbReference type="EMBL" id="AQHR01000059">
    <property type="protein sequence ID" value="EON77261.1"/>
    <property type="molecule type" value="Genomic_DNA"/>
</dbReference>
<name>R7ZSY3_9BACT</name>
<keyword evidence="4 6" id="KW-0862">Zinc</keyword>
<dbReference type="GO" id="GO:0005886">
    <property type="term" value="C:plasma membrane"/>
    <property type="evidence" value="ECO:0007669"/>
    <property type="project" value="UniProtKB-SubCell"/>
</dbReference>
<gene>
    <name evidence="6" type="primary">dabA</name>
    <name evidence="7" type="ORF">ADIS_2129</name>
</gene>
<feature type="binding site" evidence="6">
    <location>
        <position position="328"/>
    </location>
    <ligand>
        <name>Zn(2+)</name>
        <dbReference type="ChEBI" id="CHEBI:29105"/>
    </ligand>
</feature>
<dbReference type="STRING" id="1232681.ADIS_2129"/>
<comment type="caution">
    <text evidence="7">The sequence shown here is derived from an EMBL/GenBank/DDBJ whole genome shotgun (WGS) entry which is preliminary data.</text>
</comment>
<evidence type="ECO:0000256" key="1">
    <source>
        <dbReference type="ARBA" id="ARBA00022448"/>
    </source>
</evidence>
<evidence type="ECO:0000256" key="4">
    <source>
        <dbReference type="ARBA" id="ARBA00022833"/>
    </source>
</evidence>
<keyword evidence="3 6" id="KW-0479">Metal-binding</keyword>
<evidence type="ECO:0000256" key="5">
    <source>
        <dbReference type="ARBA" id="ARBA00023136"/>
    </source>
</evidence>
<evidence type="ECO:0000256" key="2">
    <source>
        <dbReference type="ARBA" id="ARBA00022475"/>
    </source>
</evidence>
<dbReference type="PANTHER" id="PTHR38344">
    <property type="entry name" value="UPF0753 PROTEIN AQ_863"/>
    <property type="match status" value="1"/>
</dbReference>
<feature type="binding site" evidence="6">
    <location>
        <position position="525"/>
    </location>
    <ligand>
        <name>Zn(2+)</name>
        <dbReference type="ChEBI" id="CHEBI:29105"/>
    </ligand>
</feature>
<comment type="cofactor">
    <cofactor evidence="6">
        <name>Zn(2+)</name>
        <dbReference type="ChEBI" id="CHEBI:29105"/>
    </cofactor>
</comment>
<feature type="binding site" evidence="6">
    <location>
        <position position="330"/>
    </location>
    <ligand>
        <name>Zn(2+)</name>
        <dbReference type="ChEBI" id="CHEBI:29105"/>
    </ligand>
</feature>
<accession>R7ZSY3</accession>
<keyword evidence="5 6" id="KW-0472">Membrane</keyword>
<dbReference type="InterPro" id="IPR018752">
    <property type="entry name" value="DabA"/>
</dbReference>
<protein>
    <recommendedName>
        <fullName evidence="6">Probable inorganic carbon transporter subunit DabA</fullName>
    </recommendedName>
</protein>
<dbReference type="Pfam" id="PF10070">
    <property type="entry name" value="DabA"/>
    <property type="match status" value="1"/>
</dbReference>
<comment type="subunit">
    <text evidence="6">Forms a complex with DabB.</text>
</comment>
<keyword evidence="1 6" id="KW-0813">Transport</keyword>
<evidence type="ECO:0000256" key="6">
    <source>
        <dbReference type="HAMAP-Rule" id="MF_01871"/>
    </source>
</evidence>
<sequence length="809" mass="89554">MTESLQEACKKIAPLWPLENFVAVNPFLGFTGQTFERAAQQLSDTAGIRITLPLSFYRNKIREGKIKKADLLAAFQHKSLHEVDLEAFIRQLEATPDFPLPSPRVFTLADVASQVSSQDWVRFSVARISAWAASYFDNGQALWQAADSQLGAFESWKREAQIDLTPEISGLKGFRKMVRSLPDHPLHAAQAALDLLGVPDEGLPFYLHRLLLRVGGWAAHAARLDWDSELYGKKGGYMVEFLTVLLCWEACLLRSLPVRELNLSWMSAKKNLSEFTEDTEVARELSQSVLLQDAFELSIQRELFEKFQGTESMPSKPSQPTLAQAIFCIDVRSEVFRRNLEQADQRIETMGFAGFFAFPIQFVPLARGEGEAQCPVLIPTGPTVLEVTTDKASHEAAYKKRILHHQVSQVWRSFKSGAVTCFSFVSPLGISFLPKLFTDSFGITRPVPHPDQAGLKGLGSQQKGVCLEERSHGDLVVGIPVQTRIQLAKNALKAMSLTENFARFVLVVGHGSTTVNNPHATGLDCGACGGHTGEANAKVAAAVLNDRSVREGLTKESIAIPEDTIFLACLHDTTTDEVTIYNEWEVPSDKMAALEEVKVSLAKAGKAARAERALRMAIDTNQDKAVIARSKDWSQIRPEWGLAGCTAFVVAPRERTKGLDLGGKSFLHSYDWKKDRGFSILELIMTAPMVVTSWINLQYYGSTVDNKHFGSGNKTLHNVTAGLGVLEGHSGDLRVGLPFQSVHDGEKYQHEPARLSVVIEAPLDAMNDILAKHPAVRNLCDNGWIYLFAMDEQGKVAYRYIGDLQWECV</sequence>
<dbReference type="GO" id="GO:0008270">
    <property type="term" value="F:zinc ion binding"/>
    <property type="evidence" value="ECO:0007669"/>
    <property type="project" value="UniProtKB-UniRule"/>
</dbReference>
<keyword evidence="8" id="KW-1185">Reference proteome</keyword>
<dbReference type="PATRIC" id="fig|1288963.3.peg.2120"/>
<evidence type="ECO:0000313" key="7">
    <source>
        <dbReference type="EMBL" id="EON77261.1"/>
    </source>
</evidence>
<comment type="function">
    <text evidence="6">Part of an energy-coupled inorganic carbon pump.</text>
</comment>
<dbReference type="AlphaFoldDB" id="R7ZSY3"/>
<comment type="similarity">
    <text evidence="6">Belongs to the inorganic carbon transporter (TC 9.A.2) DabA family.</text>
</comment>
<proteinExistence type="inferred from homology"/>